<proteinExistence type="predicted"/>
<reference evidence="2 3" key="1">
    <citation type="submission" date="2018-11" db="EMBL/GenBank/DDBJ databases">
        <authorList>
            <consortium name="Pathogen Informatics"/>
        </authorList>
    </citation>
    <scope>NUCLEOTIDE SEQUENCE [LARGE SCALE GENOMIC DNA]</scope>
</reference>
<evidence type="ECO:0000313" key="3">
    <source>
        <dbReference type="Proteomes" id="UP000281553"/>
    </source>
</evidence>
<protein>
    <submittedName>
        <fullName evidence="2">Uncharacterized protein</fullName>
    </submittedName>
</protein>
<dbReference type="AlphaFoldDB" id="A0A3P7LXZ2"/>
<feature type="compositionally biased region" description="Low complexity" evidence="1">
    <location>
        <begin position="1"/>
        <end position="19"/>
    </location>
</feature>
<evidence type="ECO:0000256" key="1">
    <source>
        <dbReference type="SAM" id="MobiDB-lite"/>
    </source>
</evidence>
<keyword evidence="3" id="KW-1185">Reference proteome</keyword>
<name>A0A3P7LXZ2_DIBLA</name>
<gene>
    <name evidence="2" type="ORF">DILT_LOCUS13129</name>
</gene>
<feature type="region of interest" description="Disordered" evidence="1">
    <location>
        <begin position="1"/>
        <end position="21"/>
    </location>
</feature>
<dbReference type="Proteomes" id="UP000281553">
    <property type="component" value="Unassembled WGS sequence"/>
</dbReference>
<sequence length="115" mass="12094">MTSGSTSGIASGLSSSNVSFRSQGIPSLSSLDSLGQEGDCNLLGSVEDNLTPDSLSADWYFWAAMSKDKFMVGTDCPNNTQYTPSDVLASTGFSHSLSLRNPDTAEAKTESKQIS</sequence>
<accession>A0A3P7LXZ2</accession>
<organism evidence="2 3">
    <name type="scientific">Dibothriocephalus latus</name>
    <name type="common">Fish tapeworm</name>
    <name type="synonym">Diphyllobothrium latum</name>
    <dbReference type="NCBI Taxonomy" id="60516"/>
    <lineage>
        <taxon>Eukaryota</taxon>
        <taxon>Metazoa</taxon>
        <taxon>Spiralia</taxon>
        <taxon>Lophotrochozoa</taxon>
        <taxon>Platyhelminthes</taxon>
        <taxon>Cestoda</taxon>
        <taxon>Eucestoda</taxon>
        <taxon>Diphyllobothriidea</taxon>
        <taxon>Diphyllobothriidae</taxon>
        <taxon>Dibothriocephalus</taxon>
    </lineage>
</organism>
<evidence type="ECO:0000313" key="2">
    <source>
        <dbReference type="EMBL" id="VDN18230.1"/>
    </source>
</evidence>
<dbReference type="EMBL" id="UYRU01068972">
    <property type="protein sequence ID" value="VDN18230.1"/>
    <property type="molecule type" value="Genomic_DNA"/>
</dbReference>